<protein>
    <submittedName>
        <fullName evidence="3">VOC family protein</fullName>
    </submittedName>
</protein>
<dbReference type="InterPro" id="IPR029068">
    <property type="entry name" value="Glyas_Bleomycin-R_OHBP_Dase"/>
</dbReference>
<dbReference type="Pfam" id="PF00903">
    <property type="entry name" value="Glyoxalase"/>
    <property type="match status" value="1"/>
</dbReference>
<dbReference type="SUPFAM" id="SSF54593">
    <property type="entry name" value="Glyoxalase/Bleomycin resistance protein/Dihydroxybiphenyl dioxygenase"/>
    <property type="match status" value="1"/>
</dbReference>
<evidence type="ECO:0000259" key="2">
    <source>
        <dbReference type="Pfam" id="PF00903"/>
    </source>
</evidence>
<name>A0ABR8NNV5_9MICO</name>
<dbReference type="CDD" id="cd08349">
    <property type="entry name" value="BLMA_like"/>
    <property type="match status" value="1"/>
</dbReference>
<dbReference type="Gene3D" id="3.10.180.10">
    <property type="entry name" value="2,3-Dihydroxybiphenyl 1,2-Dioxygenase, domain 1"/>
    <property type="match status" value="1"/>
</dbReference>
<dbReference type="Proteomes" id="UP000598426">
    <property type="component" value="Unassembled WGS sequence"/>
</dbReference>
<evidence type="ECO:0000313" key="3">
    <source>
        <dbReference type="EMBL" id="MBD3942113.1"/>
    </source>
</evidence>
<dbReference type="InterPro" id="IPR000335">
    <property type="entry name" value="Bleomycin-R"/>
</dbReference>
<dbReference type="EMBL" id="JACXZS010000006">
    <property type="protein sequence ID" value="MBD3942113.1"/>
    <property type="molecule type" value="Genomic_DNA"/>
</dbReference>
<reference evidence="3 4" key="1">
    <citation type="submission" date="2020-09" db="EMBL/GenBank/DDBJ databases">
        <title>Isolation and identification of active actinomycetes.</title>
        <authorList>
            <person name="Li X."/>
        </authorList>
    </citation>
    <scope>NUCLEOTIDE SEQUENCE [LARGE SCALE GENOMIC DNA]</scope>
    <source>
        <strain evidence="3 4">NEAU-LLC</strain>
    </source>
</reference>
<keyword evidence="4" id="KW-1185">Reference proteome</keyword>
<sequence>MTERAVPILLSRDLRETLEFYERLGFENRGAPPEEWQYLIIGRGEAELHFTESPDVDPFTTASMCYLFVDDARGLYELWAGLVEPDPSTGSRITAPVDTDYGMREFAVVDRNGNLVRVGSAI</sequence>
<accession>A0ABR8NNV5</accession>
<keyword evidence="1" id="KW-0046">Antibiotic resistance</keyword>
<comment type="caution">
    <text evidence="3">The sequence shown here is derived from an EMBL/GenBank/DDBJ whole genome shotgun (WGS) entry which is preliminary data.</text>
</comment>
<evidence type="ECO:0000256" key="1">
    <source>
        <dbReference type="ARBA" id="ARBA00023251"/>
    </source>
</evidence>
<organism evidence="3 4">
    <name type="scientific">Microbacterium helvum</name>
    <dbReference type="NCBI Taxonomy" id="2773713"/>
    <lineage>
        <taxon>Bacteria</taxon>
        <taxon>Bacillati</taxon>
        <taxon>Actinomycetota</taxon>
        <taxon>Actinomycetes</taxon>
        <taxon>Micrococcales</taxon>
        <taxon>Microbacteriaceae</taxon>
        <taxon>Microbacterium</taxon>
    </lineage>
</organism>
<feature type="domain" description="Glyoxalase/fosfomycin resistance/dioxygenase" evidence="2">
    <location>
        <begin position="10"/>
        <end position="117"/>
    </location>
</feature>
<evidence type="ECO:0000313" key="4">
    <source>
        <dbReference type="Proteomes" id="UP000598426"/>
    </source>
</evidence>
<gene>
    <name evidence="3" type="ORF">IF188_10430</name>
</gene>
<dbReference type="InterPro" id="IPR004360">
    <property type="entry name" value="Glyas_Fos-R_dOase_dom"/>
</dbReference>
<dbReference type="RefSeq" id="WP_191171744.1">
    <property type="nucleotide sequence ID" value="NZ_JACXZS010000006.1"/>
</dbReference>
<proteinExistence type="predicted"/>